<dbReference type="PANTHER" id="PTHR11552:SF147">
    <property type="entry name" value="CHOLINE DEHYDROGENASE, MITOCHONDRIAL"/>
    <property type="match status" value="1"/>
</dbReference>
<feature type="binding site" evidence="5">
    <location>
        <position position="223"/>
    </location>
    <ligand>
        <name>FAD</name>
        <dbReference type="ChEBI" id="CHEBI:57692"/>
    </ligand>
</feature>
<dbReference type="Pfam" id="PF05199">
    <property type="entry name" value="GMC_oxred_C"/>
    <property type="match status" value="1"/>
</dbReference>
<keyword evidence="8" id="KW-1185">Reference proteome</keyword>
<evidence type="ECO:0000256" key="4">
    <source>
        <dbReference type="ARBA" id="ARBA00022827"/>
    </source>
</evidence>
<dbReference type="InterPro" id="IPR000172">
    <property type="entry name" value="GMC_OxRdtase_N"/>
</dbReference>
<dbReference type="Gene3D" id="3.50.50.60">
    <property type="entry name" value="FAD/NAD(P)-binding domain"/>
    <property type="match status" value="2"/>
</dbReference>
<proteinExistence type="inferred from homology"/>
<dbReference type="PANTHER" id="PTHR11552">
    <property type="entry name" value="GLUCOSE-METHANOL-CHOLINE GMC OXIDOREDUCTASE"/>
    <property type="match status" value="1"/>
</dbReference>
<evidence type="ECO:0000313" key="8">
    <source>
        <dbReference type="Proteomes" id="UP000789704"/>
    </source>
</evidence>
<dbReference type="Proteomes" id="UP000789704">
    <property type="component" value="Unassembled WGS sequence"/>
</dbReference>
<accession>A0A9N8RZW7</accession>
<feature type="domain" description="Glucose-methanol-choline oxidoreductase N-terminal" evidence="6">
    <location>
        <begin position="257"/>
        <end position="271"/>
    </location>
</feature>
<dbReference type="Pfam" id="PF00732">
    <property type="entry name" value="GMC_oxred_N"/>
    <property type="match status" value="1"/>
</dbReference>
<name>A0A9N8RZW7_9BURK</name>
<dbReference type="InterPro" id="IPR007867">
    <property type="entry name" value="GMC_OxRtase_C"/>
</dbReference>
<keyword evidence="3" id="KW-0285">Flavoprotein</keyword>
<dbReference type="PROSITE" id="PS00624">
    <property type="entry name" value="GMC_OXRED_2"/>
    <property type="match status" value="1"/>
</dbReference>
<dbReference type="InterPro" id="IPR012132">
    <property type="entry name" value="GMC_OxRdtase"/>
</dbReference>
<dbReference type="EMBL" id="CAJQZC010000008">
    <property type="protein sequence ID" value="CAG4913053.1"/>
    <property type="molecule type" value="Genomic_DNA"/>
</dbReference>
<dbReference type="GO" id="GO:0050660">
    <property type="term" value="F:flavin adenine dinucleotide binding"/>
    <property type="evidence" value="ECO:0007669"/>
    <property type="project" value="InterPro"/>
</dbReference>
<dbReference type="Gene3D" id="3.30.410.40">
    <property type="match status" value="1"/>
</dbReference>
<comment type="cofactor">
    <cofactor evidence="1 5">
        <name>FAD</name>
        <dbReference type="ChEBI" id="CHEBI:57692"/>
    </cofactor>
</comment>
<dbReference type="InterPro" id="IPR036188">
    <property type="entry name" value="FAD/NAD-bd_sf"/>
</dbReference>
<keyword evidence="7" id="KW-0560">Oxidoreductase</keyword>
<dbReference type="SUPFAM" id="SSF51905">
    <property type="entry name" value="FAD/NAD(P)-binding domain"/>
    <property type="match status" value="1"/>
</dbReference>
<comment type="caution">
    <text evidence="7">The sequence shown here is derived from an EMBL/GenBank/DDBJ whole genome shotgun (WGS) entry which is preliminary data.</text>
</comment>
<evidence type="ECO:0000259" key="6">
    <source>
        <dbReference type="PROSITE" id="PS00624"/>
    </source>
</evidence>
<dbReference type="EC" id="1.1.3.47" evidence="7"/>
<dbReference type="PIRSF" id="PIRSF000137">
    <property type="entry name" value="Alcohol_oxidase"/>
    <property type="match status" value="1"/>
</dbReference>
<feature type="binding site" evidence="5">
    <location>
        <position position="86"/>
    </location>
    <ligand>
        <name>FAD</name>
        <dbReference type="ChEBI" id="CHEBI:57692"/>
    </ligand>
</feature>
<evidence type="ECO:0000256" key="2">
    <source>
        <dbReference type="ARBA" id="ARBA00010790"/>
    </source>
</evidence>
<evidence type="ECO:0000256" key="1">
    <source>
        <dbReference type="ARBA" id="ARBA00001974"/>
    </source>
</evidence>
<organism evidence="7 8">
    <name type="scientific">Paraburkholderia saeva</name>
    <dbReference type="NCBI Taxonomy" id="2777537"/>
    <lineage>
        <taxon>Bacteria</taxon>
        <taxon>Pseudomonadati</taxon>
        <taxon>Pseudomonadota</taxon>
        <taxon>Betaproteobacteria</taxon>
        <taxon>Burkholderiales</taxon>
        <taxon>Burkholderiaceae</taxon>
        <taxon>Paraburkholderia</taxon>
    </lineage>
</organism>
<keyword evidence="4 5" id="KW-0274">FAD</keyword>
<dbReference type="AlphaFoldDB" id="A0A9N8RZW7"/>
<protein>
    <submittedName>
        <fullName evidence="7">5-(Hydroxymethyl)furfural oxidase</fullName>
        <ecNumber evidence="7">1.1.3.47</ecNumber>
    </submittedName>
</protein>
<evidence type="ECO:0000256" key="5">
    <source>
        <dbReference type="PIRSR" id="PIRSR000137-2"/>
    </source>
</evidence>
<dbReference type="SUPFAM" id="SSF54373">
    <property type="entry name" value="FAD-linked reductases, C-terminal domain"/>
    <property type="match status" value="1"/>
</dbReference>
<reference evidence="7" key="1">
    <citation type="submission" date="2021-04" db="EMBL/GenBank/DDBJ databases">
        <authorList>
            <person name="Vanwijnsberghe S."/>
        </authorList>
    </citation>
    <scope>NUCLEOTIDE SEQUENCE</scope>
    <source>
        <strain evidence="7">LMG 31841</strain>
    </source>
</reference>
<sequence length="568" mass="59578">MEPAGTDFLVVGAGSAGAALAARLSADRVHRVVLVEAGDDTPPGATPADIEDTFPRSTLNPHYFWPGLEATAVAGAAPRLYPQARVMGGGSSIMGMFALRGLPSDYARWTANGARGFGWDEVAACFEKVENDLDRPMGGAPRGACPVSRTPRAQWPEFVRRMEHAAAGLGFPFAEDINTTAGDGFFAMPASCDAHARSSSARCYLTREVRARENLTILSGTCVTSLRFDGRRVTGVNAIRTGETFALDAREVVLSGGAIHSPAILMRSGIGAADDLSRLGIQPVADLRGVGRNLQNHAYQFFALTLPPGARLAAHVRRFAVAGLRASSGLPGCPDGDLMLFMLGRVSPRSFGTDVAMVGSALYTPFSTGAVTLASASPHVNPRIDFRMLDDPRDAPRVLKAARLAERLLRDPAVAASYNEAFLLPAGLALSQFNRGGMTGALIAAGAKAALNSPGPVRRRAFGLAFPDARPLVGPHGNANLSDADLMSSIAPMGHPVGTCAMGSERDPLVVVDDNYRVHGMAGLRVVDASVMPAIPSANTFLPTVMLAEHAAARILGVPVDTAFAEVH</sequence>
<gene>
    <name evidence="7" type="ORF">LMG31841_04233</name>
</gene>
<comment type="similarity">
    <text evidence="2">Belongs to the GMC oxidoreductase family.</text>
</comment>
<dbReference type="GO" id="GO:0016614">
    <property type="term" value="F:oxidoreductase activity, acting on CH-OH group of donors"/>
    <property type="evidence" value="ECO:0007669"/>
    <property type="project" value="InterPro"/>
</dbReference>
<dbReference type="RefSeq" id="WP_324250961.1">
    <property type="nucleotide sequence ID" value="NZ_CAJQZC010000008.1"/>
</dbReference>
<evidence type="ECO:0000313" key="7">
    <source>
        <dbReference type="EMBL" id="CAG4913053.1"/>
    </source>
</evidence>
<evidence type="ECO:0000256" key="3">
    <source>
        <dbReference type="ARBA" id="ARBA00022630"/>
    </source>
</evidence>